<proteinExistence type="inferred from homology"/>
<dbReference type="InterPro" id="IPR019913">
    <property type="entry name" value="Pyrimidine_utilisation_RutD"/>
</dbReference>
<dbReference type="RefSeq" id="WP_228233256.1">
    <property type="nucleotide sequence ID" value="NZ_JAJGNA010000004.1"/>
</dbReference>
<evidence type="ECO:0000313" key="4">
    <source>
        <dbReference type="EMBL" id="MCC4307881.1"/>
    </source>
</evidence>
<reference evidence="4" key="1">
    <citation type="submission" date="2021-10" db="EMBL/GenBank/DDBJ databases">
        <title>The diversity and Nitrogen Metabolism of Culturable Nitrate-Utilizing Bacteria Within the Oxygen Minimum Zone of the Changjiang (Yangtze River)Estuary.</title>
        <authorList>
            <person name="Zhang D."/>
            <person name="Zheng J."/>
            <person name="Liu S."/>
            <person name="He W."/>
        </authorList>
    </citation>
    <scope>NUCLEOTIDE SEQUENCE</scope>
    <source>
        <strain evidence="4">FXH-223</strain>
    </source>
</reference>
<comment type="caution">
    <text evidence="4">The sequence shown here is derived from an EMBL/GenBank/DDBJ whole genome shotgun (WGS) entry which is preliminary data.</text>
</comment>
<dbReference type="SUPFAM" id="SSF53474">
    <property type="entry name" value="alpha/beta-Hydrolases"/>
    <property type="match status" value="1"/>
</dbReference>
<dbReference type="GO" id="GO:0006212">
    <property type="term" value="P:uracil catabolic process"/>
    <property type="evidence" value="ECO:0007669"/>
    <property type="project" value="UniProtKB-UniRule"/>
</dbReference>
<dbReference type="InterPro" id="IPR029058">
    <property type="entry name" value="AB_hydrolase_fold"/>
</dbReference>
<keyword evidence="1 2" id="KW-0378">Hydrolase</keyword>
<feature type="domain" description="AB hydrolase-1" evidence="3">
    <location>
        <begin position="21"/>
        <end position="127"/>
    </location>
</feature>
<evidence type="ECO:0000256" key="2">
    <source>
        <dbReference type="HAMAP-Rule" id="MF_00832"/>
    </source>
</evidence>
<name>A0A9Q3UIL6_9GAMM</name>
<comment type="similarity">
    <text evidence="2">Belongs to the AB hydrolase superfamily. Hydrolase RutD family.</text>
</comment>
<dbReference type="InterPro" id="IPR000073">
    <property type="entry name" value="AB_hydrolase_1"/>
</dbReference>
<dbReference type="GO" id="GO:0019740">
    <property type="term" value="P:nitrogen utilization"/>
    <property type="evidence" value="ECO:0007669"/>
    <property type="project" value="UniProtKB-UniRule"/>
</dbReference>
<dbReference type="Proteomes" id="UP001108027">
    <property type="component" value="Unassembled WGS sequence"/>
</dbReference>
<dbReference type="Pfam" id="PF00561">
    <property type="entry name" value="Abhydrolase_1"/>
    <property type="match status" value="1"/>
</dbReference>
<dbReference type="AlphaFoldDB" id="A0A9Q3UIL6"/>
<protein>
    <recommendedName>
        <fullName evidence="2">Putative carbamate hydrolase RutD</fullName>
        <ecNumber evidence="2">3.5.1.-</ecNumber>
    </recommendedName>
    <alternativeName>
        <fullName evidence="2">Aminohydrolase</fullName>
    </alternativeName>
</protein>
<comment type="catalytic activity">
    <reaction evidence="2">
        <text>carbamate + 2 H(+) = NH4(+) + CO2</text>
        <dbReference type="Rhea" id="RHEA:15649"/>
        <dbReference type="ChEBI" id="CHEBI:13941"/>
        <dbReference type="ChEBI" id="CHEBI:15378"/>
        <dbReference type="ChEBI" id="CHEBI:16526"/>
        <dbReference type="ChEBI" id="CHEBI:28938"/>
    </reaction>
</comment>
<dbReference type="EMBL" id="JAJGNA010000004">
    <property type="protein sequence ID" value="MCC4307881.1"/>
    <property type="molecule type" value="Genomic_DNA"/>
</dbReference>
<dbReference type="Gene3D" id="3.40.50.1820">
    <property type="entry name" value="alpha/beta hydrolase"/>
    <property type="match status" value="1"/>
</dbReference>
<dbReference type="PANTHER" id="PTHR43433">
    <property type="entry name" value="HYDROLASE, ALPHA/BETA FOLD FAMILY PROTEIN"/>
    <property type="match status" value="1"/>
</dbReference>
<organism evidence="4 5">
    <name type="scientific">Alloalcanivorax marinus</name>
    <dbReference type="NCBI Taxonomy" id="1177169"/>
    <lineage>
        <taxon>Bacteria</taxon>
        <taxon>Pseudomonadati</taxon>
        <taxon>Pseudomonadota</taxon>
        <taxon>Gammaproteobacteria</taxon>
        <taxon>Oceanospirillales</taxon>
        <taxon>Alcanivoracaceae</taxon>
        <taxon>Alloalcanivorax</taxon>
    </lineage>
</organism>
<evidence type="ECO:0000259" key="3">
    <source>
        <dbReference type="Pfam" id="PF00561"/>
    </source>
</evidence>
<keyword evidence="5" id="KW-1185">Reference proteome</keyword>
<evidence type="ECO:0000256" key="1">
    <source>
        <dbReference type="ARBA" id="ARBA00022801"/>
    </source>
</evidence>
<dbReference type="HAMAP" id="MF_00832">
    <property type="entry name" value="RutD"/>
    <property type="match status" value="1"/>
</dbReference>
<accession>A0A9Q3UIL6</accession>
<dbReference type="PANTHER" id="PTHR43433:SF10">
    <property type="entry name" value="AB HYDROLASE-1 DOMAIN-CONTAINING PROTEIN"/>
    <property type="match status" value="1"/>
</dbReference>
<evidence type="ECO:0000313" key="5">
    <source>
        <dbReference type="Proteomes" id="UP001108027"/>
    </source>
</evidence>
<sequence length="276" mass="29861">MPYAVNGNISLHYEVRGEGETLILSSGLGGTSGYWQPQMEYLSRRFRVVTYDHAGSGKSSRSVGARTVSQFASDMLAVIRASGAEHAHVLGHAVGGITGLQLALDAPGVVRSLVMGNAWGEADPHIARCFSVRMKLLEDSGLDAYIEAQPLFLYPATWISEYDRELRAKAGRMPEHIPSSLDLSSRVEAFLKFAPPPGDLARLDVPVLCLATKDDMLVPWTCSQRLAQQLGNGIFKLLPWGGHGSSETAPEDFEAALEAFYQPIGESTSNDCPSHS</sequence>
<dbReference type="NCBIfam" id="TIGR03611">
    <property type="entry name" value="RutD"/>
    <property type="match status" value="1"/>
</dbReference>
<gene>
    <name evidence="2 4" type="primary">rutD</name>
    <name evidence="4" type="ORF">LL252_04785</name>
</gene>
<dbReference type="PRINTS" id="PR00111">
    <property type="entry name" value="ABHYDROLASE"/>
</dbReference>
<comment type="function">
    <text evidence="2">Involved in pyrimidine catabolism. May facilitate the hydrolysis of carbamate, a reaction that can also occur spontaneously.</text>
</comment>
<dbReference type="EC" id="3.5.1.-" evidence="2"/>
<dbReference type="InterPro" id="IPR050471">
    <property type="entry name" value="AB_hydrolase"/>
</dbReference>
<dbReference type="GO" id="GO:0016811">
    <property type="term" value="F:hydrolase activity, acting on carbon-nitrogen (but not peptide) bonds, in linear amides"/>
    <property type="evidence" value="ECO:0007669"/>
    <property type="project" value="InterPro"/>
</dbReference>